<protein>
    <submittedName>
        <fullName evidence="1">Uncharacterized protein</fullName>
    </submittedName>
</protein>
<dbReference type="AlphaFoldDB" id="A0A1Y0B2D6"/>
<proteinExistence type="predicted"/>
<organism evidence="1">
    <name type="scientific">Utricularia reniformis</name>
    <dbReference type="NCBI Taxonomy" id="192314"/>
    <lineage>
        <taxon>Eukaryota</taxon>
        <taxon>Viridiplantae</taxon>
        <taxon>Streptophyta</taxon>
        <taxon>Embryophyta</taxon>
        <taxon>Tracheophyta</taxon>
        <taxon>Spermatophyta</taxon>
        <taxon>Magnoliopsida</taxon>
        <taxon>eudicotyledons</taxon>
        <taxon>Gunneridae</taxon>
        <taxon>Pentapetalae</taxon>
        <taxon>asterids</taxon>
        <taxon>lamiids</taxon>
        <taxon>Lamiales</taxon>
        <taxon>Lentibulariaceae</taxon>
        <taxon>Utricularia</taxon>
    </lineage>
</organism>
<gene>
    <name evidence="1" type="ORF">AEK19_MT1412</name>
</gene>
<keyword evidence="1" id="KW-0496">Mitochondrion</keyword>
<geneLocation type="mitochondrion" evidence="1"/>
<dbReference type="EMBL" id="KY774314">
    <property type="protein sequence ID" value="ART31606.1"/>
    <property type="molecule type" value="Genomic_DNA"/>
</dbReference>
<accession>A0A1Y0B2D6</accession>
<sequence length="38" mass="4355">MDDTLPKVGLTSWIRNSRQYIGLPLLFEFELLAGLSLF</sequence>
<evidence type="ECO:0000313" key="1">
    <source>
        <dbReference type="EMBL" id="ART31606.1"/>
    </source>
</evidence>
<reference evidence="1" key="1">
    <citation type="submission" date="2017-03" db="EMBL/GenBank/DDBJ databases">
        <title>The mitochondrial genome of the carnivorous plant Utricularia reniformis (Lentibulariaceae): structure, comparative analysis and evolutionary landmarks.</title>
        <authorList>
            <person name="Silva S.R."/>
            <person name="Alvarenga D.O."/>
            <person name="Michael T.P."/>
            <person name="Miranda V.F.O."/>
            <person name="Varani A.M."/>
        </authorList>
    </citation>
    <scope>NUCLEOTIDE SEQUENCE</scope>
</reference>
<name>A0A1Y0B2D6_9LAMI</name>